<protein>
    <submittedName>
        <fullName evidence="1">LO7</fullName>
    </submittedName>
</protein>
<reference evidence="1" key="1">
    <citation type="journal article" date="2020" name="J. ISSAAS">
        <title>Identification of Adomavirus Virion Proteins.</title>
        <authorList>
            <person name="Welch N.L."/>
            <person name="Tisza M.J."/>
            <person name="Starrett G.J."/>
            <person name="Belford A.K."/>
            <person name="Pastrana D.V."/>
            <person name="Pang Y.-Y.S."/>
            <person name="Schiller J.T."/>
            <person name="An P."/>
            <person name="Cantolupo P.G."/>
            <person name="Pipas J.M."/>
            <person name="Koda S."/>
            <person name="Subramaniam K."/>
            <person name="Waltzek T.B."/>
            <person name="Bian C."/>
            <person name="Shi Q."/>
            <person name="Ruan Z."/>
            <person name="Ng T.F.F."/>
            <person name="Buck C.B."/>
        </authorList>
    </citation>
    <scope>NUCLEOTIDE SEQUENCE</scope>
    <source>
        <strain evidence="1">3866</strain>
    </source>
</reference>
<dbReference type="EMBL" id="BK011018">
    <property type="protein sequence ID" value="DAC81180.1"/>
    <property type="molecule type" value="Genomic_DNA"/>
</dbReference>
<proteinExistence type="predicted"/>
<evidence type="ECO:0000313" key="1">
    <source>
        <dbReference type="EMBL" id="DAC81180.1"/>
    </source>
</evidence>
<organism evidence="1">
    <name type="scientific">Grenadier adomavirus</name>
    <dbReference type="NCBI Taxonomy" id="2609868"/>
    <lineage>
        <taxon>Viruses</taxon>
        <taxon>Adomaviruses</taxon>
    </lineage>
</organism>
<sequence length="543" mass="58836">MTTTDQSNSNDTDLALTLQANQSEYHIAGAITSAVHTREGQCILGPSAVGQLNSRGTSDVSFHLQCPRDEAILQGSIQWVCEGRVAVITAATGAEVVWQTAGQPGNGAVQFNCGPNAVNNNAAAPAVNIPPHVVSSQFTQIDIETGDTPSLNRHLAQVSASECGAGALSAVNAYLNETANPGYYALNSTTVAGLVHRHGLALNRSTDVFNCVERVHHQINLPFSMLCSWDYDDNHTRKQYPRGMSLRIRCSTRNWQSRSRLATSQDGLHYAHIVWTKVTIKYTTATVPDGAHRQAEPLETVFATLDMGIRMYQPEANNPHMTIHITTSPTEFIPQWVIVWLAPADCFDVERMRDTVAGMRCVAGAIANIRCNLNGDMTPDFMAIYQDGQITLADEYQRTTMYNGFLGRLGFLPGRSREGERSMAERQILAYGGQGEGPERAEKPICSAGIVLTDPSMTLVREASSGALAGALSLQVQIAPQAQAAGQVPSKLVVICITKQQIAFKKAREPEGAPPTYTLSRTSTRPAFTQLAVVDQAAFESFE</sequence>
<name>A0A6F9EY55_9VIRU</name>
<accession>A0A6F9EY55</accession>